<dbReference type="InterPro" id="IPR045263">
    <property type="entry name" value="GLUT"/>
</dbReference>
<proteinExistence type="predicted"/>
<comment type="subcellular location">
    <subcellularLocation>
        <location evidence="1">Membrane</location>
    </subcellularLocation>
</comment>
<dbReference type="Pfam" id="PF00083">
    <property type="entry name" value="Sugar_tr"/>
    <property type="match status" value="1"/>
</dbReference>
<evidence type="ECO:0000313" key="8">
    <source>
        <dbReference type="Proteomes" id="UP000198211"/>
    </source>
</evidence>
<evidence type="ECO:0000256" key="1">
    <source>
        <dbReference type="ARBA" id="ARBA00004370"/>
    </source>
</evidence>
<keyword evidence="5 6" id="KW-0472">Membrane</keyword>
<dbReference type="Proteomes" id="UP000198211">
    <property type="component" value="Unassembled WGS sequence"/>
</dbReference>
<comment type="caution">
    <text evidence="7">The sequence shown here is derived from an EMBL/GenBank/DDBJ whole genome shotgun (WGS) entry which is preliminary data.</text>
</comment>
<dbReference type="GO" id="GO:0016020">
    <property type="term" value="C:membrane"/>
    <property type="evidence" value="ECO:0007669"/>
    <property type="project" value="UniProtKB-SubCell"/>
</dbReference>
<reference evidence="8" key="1">
    <citation type="submission" date="2017-03" db="EMBL/GenBank/DDBJ databases">
        <title>Phytopthora megakarya and P. palmivora, two closely related causual agents of cacao black pod achieved similar genome size and gene model numbers by different mechanisms.</title>
        <authorList>
            <person name="Ali S."/>
            <person name="Shao J."/>
            <person name="Larry D.J."/>
            <person name="Kronmiller B."/>
            <person name="Shen D."/>
            <person name="Strem M.D."/>
            <person name="Melnick R.L."/>
            <person name="Guiltinan M.J."/>
            <person name="Tyler B.M."/>
            <person name="Meinhardt L.W."/>
            <person name="Bailey B.A."/>
        </authorList>
    </citation>
    <scope>NUCLEOTIDE SEQUENCE [LARGE SCALE GENOMIC DNA]</scope>
    <source>
        <strain evidence="8">zdho120</strain>
    </source>
</reference>
<organism evidence="7 8">
    <name type="scientific">Phytophthora megakarya</name>
    <dbReference type="NCBI Taxonomy" id="4795"/>
    <lineage>
        <taxon>Eukaryota</taxon>
        <taxon>Sar</taxon>
        <taxon>Stramenopiles</taxon>
        <taxon>Oomycota</taxon>
        <taxon>Peronosporomycetes</taxon>
        <taxon>Peronosporales</taxon>
        <taxon>Peronosporaceae</taxon>
        <taxon>Phytophthora</taxon>
    </lineage>
</organism>
<feature type="transmembrane region" description="Helical" evidence="6">
    <location>
        <begin position="237"/>
        <end position="255"/>
    </location>
</feature>
<feature type="transmembrane region" description="Helical" evidence="6">
    <location>
        <begin position="75"/>
        <end position="91"/>
    </location>
</feature>
<evidence type="ECO:0000256" key="4">
    <source>
        <dbReference type="ARBA" id="ARBA00022989"/>
    </source>
</evidence>
<dbReference type="PANTHER" id="PTHR23503">
    <property type="entry name" value="SOLUTE CARRIER FAMILY 2"/>
    <property type="match status" value="1"/>
</dbReference>
<dbReference type="AlphaFoldDB" id="A0A225V3Y5"/>
<sequence length="266" mass="29868">MTEDTDTCHINPKTALYLTIVISLLKPFQSDWFTSQLNLAHCCVKFSLYVCLMFLDIKNWNRPLRFNDMWGRKKLLFVIWFSFGGSHDLLFAVSRLIAGIALGVATCTIGAFVGISDPRAATLMIDFINIWPAFLRGFWLFGLEMFGNRPMILWGLAGTLVMAIAMTLAFLVNASALSVLPRHCILMTLGRSRRPILFPDSIRASTSSLCVGINWFRNPVVGELYPYFADALKGFSYLSFVVFLALFYCMASSLVPETFGKTSAEF</sequence>
<evidence type="ECO:0000256" key="3">
    <source>
        <dbReference type="ARBA" id="ARBA00022692"/>
    </source>
</evidence>
<keyword evidence="8" id="KW-1185">Reference proteome</keyword>
<feature type="transmembrane region" description="Helical" evidence="6">
    <location>
        <begin position="97"/>
        <end position="115"/>
    </location>
</feature>
<keyword evidence="4 6" id="KW-1133">Transmembrane helix</keyword>
<dbReference type="Gene3D" id="1.20.1250.20">
    <property type="entry name" value="MFS general substrate transporter like domains"/>
    <property type="match status" value="1"/>
</dbReference>
<keyword evidence="3 6" id="KW-0812">Transmembrane</keyword>
<gene>
    <name evidence="7" type="ORF">PHMEG_00029159</name>
</gene>
<evidence type="ECO:0000256" key="5">
    <source>
        <dbReference type="ARBA" id="ARBA00023136"/>
    </source>
</evidence>
<name>A0A225V3Y5_9STRA</name>
<evidence type="ECO:0000313" key="7">
    <source>
        <dbReference type="EMBL" id="OWY99783.1"/>
    </source>
</evidence>
<feature type="transmembrane region" description="Helical" evidence="6">
    <location>
        <begin position="37"/>
        <end position="55"/>
    </location>
</feature>
<protein>
    <submittedName>
        <fullName evidence="7">Solute carrier family 2, facilitated glucose transporter</fullName>
    </submittedName>
</protein>
<dbReference type="GO" id="GO:0015149">
    <property type="term" value="F:hexose transmembrane transporter activity"/>
    <property type="evidence" value="ECO:0007669"/>
    <property type="project" value="TreeGrafter"/>
</dbReference>
<keyword evidence="7" id="KW-0762">Sugar transport</keyword>
<feature type="transmembrane region" description="Helical" evidence="6">
    <location>
        <begin position="152"/>
        <end position="180"/>
    </location>
</feature>
<dbReference type="InterPro" id="IPR005828">
    <property type="entry name" value="MFS_sugar_transport-like"/>
</dbReference>
<evidence type="ECO:0000256" key="2">
    <source>
        <dbReference type="ARBA" id="ARBA00022448"/>
    </source>
</evidence>
<keyword evidence="2" id="KW-0813">Transport</keyword>
<accession>A0A225V3Y5</accession>
<dbReference type="EMBL" id="NBNE01008174">
    <property type="protein sequence ID" value="OWY99783.1"/>
    <property type="molecule type" value="Genomic_DNA"/>
</dbReference>
<dbReference type="PANTHER" id="PTHR23503:SF8">
    <property type="entry name" value="FACILITATED GLUCOSE TRANSPORTER PROTEIN 1"/>
    <property type="match status" value="1"/>
</dbReference>
<feature type="transmembrane region" description="Helical" evidence="6">
    <location>
        <begin position="127"/>
        <end position="146"/>
    </location>
</feature>
<evidence type="ECO:0000256" key="6">
    <source>
        <dbReference type="SAM" id="Phobius"/>
    </source>
</evidence>
<dbReference type="OrthoDB" id="4540492at2759"/>
<dbReference type="InterPro" id="IPR036259">
    <property type="entry name" value="MFS_trans_sf"/>
</dbReference>
<dbReference type="STRING" id="4795.A0A225V3Y5"/>